<sequence>MPPKKKTIANMEAKIADLEQELSLMKVAFSDSIAEVQQTARENQRALMQMMEKVLGKKVVEVDDGVSSAVKKATTSSELKGEALDEFRRSVKKVELPAFSGCHTSEGRRKVTVRGGLNVINSPGSS</sequence>
<protein>
    <submittedName>
        <fullName evidence="2">Uncharacterized protein</fullName>
    </submittedName>
</protein>
<evidence type="ECO:0000313" key="3">
    <source>
        <dbReference type="Proteomes" id="UP001157006"/>
    </source>
</evidence>
<organism evidence="2 3">
    <name type="scientific">Vicia faba</name>
    <name type="common">Broad bean</name>
    <name type="synonym">Faba vulgaris</name>
    <dbReference type="NCBI Taxonomy" id="3906"/>
    <lineage>
        <taxon>Eukaryota</taxon>
        <taxon>Viridiplantae</taxon>
        <taxon>Streptophyta</taxon>
        <taxon>Embryophyta</taxon>
        <taxon>Tracheophyta</taxon>
        <taxon>Spermatophyta</taxon>
        <taxon>Magnoliopsida</taxon>
        <taxon>eudicotyledons</taxon>
        <taxon>Gunneridae</taxon>
        <taxon>Pentapetalae</taxon>
        <taxon>rosids</taxon>
        <taxon>fabids</taxon>
        <taxon>Fabales</taxon>
        <taxon>Fabaceae</taxon>
        <taxon>Papilionoideae</taxon>
        <taxon>50 kb inversion clade</taxon>
        <taxon>NPAAA clade</taxon>
        <taxon>Hologalegina</taxon>
        <taxon>IRL clade</taxon>
        <taxon>Fabeae</taxon>
        <taxon>Vicia</taxon>
    </lineage>
</organism>
<evidence type="ECO:0000313" key="2">
    <source>
        <dbReference type="EMBL" id="CAI8597289.1"/>
    </source>
</evidence>
<keyword evidence="1" id="KW-0175">Coiled coil</keyword>
<feature type="coiled-coil region" evidence="1">
    <location>
        <begin position="8"/>
        <end position="53"/>
    </location>
</feature>
<accession>A0AAV0ZHR4</accession>
<proteinExistence type="predicted"/>
<gene>
    <name evidence="2" type="ORF">VFH_II074920</name>
</gene>
<evidence type="ECO:0000256" key="1">
    <source>
        <dbReference type="SAM" id="Coils"/>
    </source>
</evidence>
<dbReference type="EMBL" id="OX451737">
    <property type="protein sequence ID" value="CAI8597289.1"/>
    <property type="molecule type" value="Genomic_DNA"/>
</dbReference>
<reference evidence="2 3" key="1">
    <citation type="submission" date="2023-01" db="EMBL/GenBank/DDBJ databases">
        <authorList>
            <person name="Kreplak J."/>
        </authorList>
    </citation>
    <scope>NUCLEOTIDE SEQUENCE [LARGE SCALE GENOMIC DNA]</scope>
</reference>
<dbReference type="Proteomes" id="UP001157006">
    <property type="component" value="Chromosome 2"/>
</dbReference>
<keyword evidence="3" id="KW-1185">Reference proteome</keyword>
<name>A0AAV0ZHR4_VICFA</name>
<dbReference type="AlphaFoldDB" id="A0AAV0ZHR4"/>